<reference evidence="2 3" key="1">
    <citation type="journal article" date="2006" name="Genome Biol.">
        <title>Genomic analysis reveals that Pseudomonas aeruginosa virulence is combinatorial.</title>
        <authorList>
            <person name="Lee D.G."/>
            <person name="Urbach J.M."/>
            <person name="Wu G."/>
            <person name="Liberati N.T."/>
            <person name="Feinbaum R.L."/>
            <person name="Miyata S."/>
            <person name="Diggins L.T."/>
            <person name="He J."/>
            <person name="Saucier M."/>
            <person name="Deziel E."/>
            <person name="Friedman L."/>
            <person name="Li L."/>
            <person name="Grills G."/>
            <person name="Montgomery K."/>
            <person name="Kucherlapati R."/>
            <person name="Rahme L.G."/>
            <person name="Ausubel F.M."/>
        </authorList>
    </citation>
    <scope>NUCLEOTIDE SEQUENCE [LARGE SCALE GENOMIC DNA]</scope>
    <source>
        <strain evidence="2 3">UCBPP-PA14</strain>
    </source>
</reference>
<dbReference type="AlphaFoldDB" id="A0A0H2Z605"/>
<dbReference type="SUPFAM" id="SSF54593">
    <property type="entry name" value="Glyoxalase/Bleomycin resistance protein/Dihydroxybiphenyl dioxygenase"/>
    <property type="match status" value="1"/>
</dbReference>
<dbReference type="PANTHER" id="PTHR39434">
    <property type="match status" value="1"/>
</dbReference>
<dbReference type="GO" id="GO:0051213">
    <property type="term" value="F:dioxygenase activity"/>
    <property type="evidence" value="ECO:0007669"/>
    <property type="project" value="UniProtKB-KW"/>
</dbReference>
<accession>A0A0H2Z605</accession>
<dbReference type="InterPro" id="IPR037523">
    <property type="entry name" value="VOC_core"/>
</dbReference>
<dbReference type="RefSeq" id="WP_003140891.1">
    <property type="nucleotide sequence ID" value="NC_008463.1"/>
</dbReference>
<gene>
    <name evidence="2" type="ordered locus">PA14_53700</name>
</gene>
<dbReference type="InterPro" id="IPR004360">
    <property type="entry name" value="Glyas_Fos-R_dOase_dom"/>
</dbReference>
<organism evidence="2 3">
    <name type="scientific">Pseudomonas aeruginosa (strain UCBPP-PA14)</name>
    <dbReference type="NCBI Taxonomy" id="208963"/>
    <lineage>
        <taxon>Bacteria</taxon>
        <taxon>Pseudomonadati</taxon>
        <taxon>Pseudomonadota</taxon>
        <taxon>Gammaproteobacteria</taxon>
        <taxon>Pseudomonadales</taxon>
        <taxon>Pseudomonadaceae</taxon>
        <taxon>Pseudomonas</taxon>
    </lineage>
</organism>
<dbReference type="CDD" id="cd08357">
    <property type="entry name" value="VOC_like"/>
    <property type="match status" value="1"/>
</dbReference>
<evidence type="ECO:0000313" key="3">
    <source>
        <dbReference type="Proteomes" id="UP000000653"/>
    </source>
</evidence>
<dbReference type="KEGG" id="pau:PA14_53700"/>
<name>A0A0H2Z605_PSEAB</name>
<evidence type="ECO:0000313" key="2">
    <source>
        <dbReference type="EMBL" id="ABJ09971.1"/>
    </source>
</evidence>
<dbReference type="Proteomes" id="UP000000653">
    <property type="component" value="Chromosome"/>
</dbReference>
<dbReference type="Gene3D" id="3.10.180.10">
    <property type="entry name" value="2,3-Dihydroxybiphenyl 1,2-Dioxygenase, domain 1"/>
    <property type="match status" value="1"/>
</dbReference>
<dbReference type="PROSITE" id="PS51819">
    <property type="entry name" value="VOC"/>
    <property type="match status" value="1"/>
</dbReference>
<dbReference type="Pfam" id="PF00903">
    <property type="entry name" value="Glyoxalase"/>
    <property type="match status" value="1"/>
</dbReference>
<protein>
    <submittedName>
        <fullName evidence="2">Probable ring-cleaving dioxygenase</fullName>
    </submittedName>
</protein>
<dbReference type="BioCyc" id="PAER208963:G1G74-4525-MONOMER"/>
<keyword evidence="2" id="KW-0560">Oxidoreductase</keyword>
<dbReference type="HOGENOM" id="CLU_109157_0_1_6"/>
<dbReference type="EMBL" id="CP000438">
    <property type="protein sequence ID" value="ABJ09971.1"/>
    <property type="molecule type" value="Genomic_DNA"/>
</dbReference>
<sequence>MSLMPFHLAIPVHDLPAARRFYGEVFGLSEGRSAEHWVDFDFFGHQLVIHQHPQTDSQRHAGSNPVDGHDVPVPHFGVVLAWDDWHALAERLKQRGTHFVIEPYIRFKGQVGEQATLFLFDPCGNALEFKSFRDMDQLFAK</sequence>
<dbReference type="PANTHER" id="PTHR39434:SF1">
    <property type="entry name" value="VOC DOMAIN-CONTAINING PROTEIN"/>
    <property type="match status" value="1"/>
</dbReference>
<proteinExistence type="predicted"/>
<dbReference type="InterPro" id="IPR029068">
    <property type="entry name" value="Glyas_Bleomycin-R_OHBP_Dase"/>
</dbReference>
<feature type="domain" description="VOC" evidence="1">
    <location>
        <begin position="4"/>
        <end position="132"/>
    </location>
</feature>
<evidence type="ECO:0000259" key="1">
    <source>
        <dbReference type="PROSITE" id="PS51819"/>
    </source>
</evidence>
<keyword evidence="2" id="KW-0223">Dioxygenase</keyword>